<dbReference type="GO" id="GO:0007605">
    <property type="term" value="P:sensory perception of sound"/>
    <property type="evidence" value="ECO:0007669"/>
    <property type="project" value="EnsemblMetazoa"/>
</dbReference>
<dbReference type="GO" id="GO:0071454">
    <property type="term" value="P:cellular response to anoxia"/>
    <property type="evidence" value="ECO:0007669"/>
    <property type="project" value="EnsemblMetazoa"/>
</dbReference>
<dbReference type="InterPro" id="IPR005821">
    <property type="entry name" value="Ion_trans_dom"/>
</dbReference>
<evidence type="ECO:0000256" key="2">
    <source>
        <dbReference type="ARBA" id="ARBA00022448"/>
    </source>
</evidence>
<dbReference type="GO" id="GO:0042803">
    <property type="term" value="F:protein homodimerization activity"/>
    <property type="evidence" value="ECO:0007669"/>
    <property type="project" value="EnsemblMetazoa"/>
</dbReference>
<keyword evidence="3 9" id="KW-0812">Transmembrane</keyword>
<dbReference type="GO" id="GO:0051480">
    <property type="term" value="P:regulation of cytosolic calcium ion concentration"/>
    <property type="evidence" value="ECO:0007669"/>
    <property type="project" value="TreeGrafter"/>
</dbReference>
<comment type="subcellular location">
    <subcellularLocation>
        <location evidence="1">Membrane</location>
        <topology evidence="1">Multi-pass membrane protein</topology>
    </subcellularLocation>
</comment>
<dbReference type="GO" id="GO:0008104">
    <property type="term" value="P:intracellular protein localization"/>
    <property type="evidence" value="ECO:0007669"/>
    <property type="project" value="EnsemblMetazoa"/>
</dbReference>
<protein>
    <submittedName>
        <fullName evidence="11">GH14355</fullName>
    </submittedName>
</protein>
<evidence type="ECO:0000256" key="7">
    <source>
        <dbReference type="ARBA" id="ARBA00023303"/>
    </source>
</evidence>
<feature type="compositionally biased region" description="Polar residues" evidence="8">
    <location>
        <begin position="302"/>
        <end position="316"/>
    </location>
</feature>
<proteinExistence type="predicted"/>
<feature type="compositionally biased region" description="Polar residues" evidence="8">
    <location>
        <begin position="196"/>
        <end position="211"/>
    </location>
</feature>
<feature type="compositionally biased region" description="Basic residues" evidence="8">
    <location>
        <begin position="248"/>
        <end position="259"/>
    </location>
</feature>
<organism evidence="12">
    <name type="scientific">Drosophila grimshawi</name>
    <name type="common">Hawaiian fruit fly</name>
    <name type="synonym">Idiomyia grimshawi</name>
    <dbReference type="NCBI Taxonomy" id="7222"/>
    <lineage>
        <taxon>Eukaryota</taxon>
        <taxon>Metazoa</taxon>
        <taxon>Ecdysozoa</taxon>
        <taxon>Arthropoda</taxon>
        <taxon>Hexapoda</taxon>
        <taxon>Insecta</taxon>
        <taxon>Pterygota</taxon>
        <taxon>Neoptera</taxon>
        <taxon>Endopterygota</taxon>
        <taxon>Diptera</taxon>
        <taxon>Brachycera</taxon>
        <taxon>Muscomorpha</taxon>
        <taxon>Ephydroidea</taxon>
        <taxon>Drosophilidae</taxon>
        <taxon>Drosophila</taxon>
        <taxon>Hawaiian Drosophila</taxon>
    </lineage>
</organism>
<feature type="domain" description="Ion transport" evidence="10">
    <location>
        <begin position="55"/>
        <end position="130"/>
    </location>
</feature>
<gene>
    <name evidence="11" type="primary">Dgri\GH14355</name>
    <name evidence="11" type="ORF">Dgri_GH14355</name>
</gene>
<name>B4JYR9_DROGR</name>
<dbReference type="AlphaFoldDB" id="B4JYR9"/>
<dbReference type="GO" id="GO:0008355">
    <property type="term" value="P:olfactory learning"/>
    <property type="evidence" value="ECO:0007669"/>
    <property type="project" value="EnsemblMetazoa"/>
</dbReference>
<evidence type="ECO:0000256" key="1">
    <source>
        <dbReference type="ARBA" id="ARBA00004141"/>
    </source>
</evidence>
<keyword evidence="12" id="KW-1185">Reference proteome</keyword>
<evidence type="ECO:0000256" key="4">
    <source>
        <dbReference type="ARBA" id="ARBA00022989"/>
    </source>
</evidence>
<dbReference type="PANTHER" id="PTHR10117:SF51">
    <property type="entry name" value="TRANSIENT RECEPTOR POTENTIAL PROTEIN"/>
    <property type="match status" value="1"/>
</dbReference>
<keyword evidence="6 9" id="KW-0472">Membrane</keyword>
<dbReference type="OrthoDB" id="2373987at2759"/>
<feature type="region of interest" description="Disordered" evidence="8">
    <location>
        <begin position="248"/>
        <end position="378"/>
    </location>
</feature>
<dbReference type="GO" id="GO:0070679">
    <property type="term" value="F:inositol 1,4,5 trisphosphate binding"/>
    <property type="evidence" value="ECO:0007669"/>
    <property type="project" value="TreeGrafter"/>
</dbReference>
<feature type="region of interest" description="Disordered" evidence="8">
    <location>
        <begin position="159"/>
        <end position="236"/>
    </location>
</feature>
<evidence type="ECO:0000256" key="5">
    <source>
        <dbReference type="ARBA" id="ARBA00023065"/>
    </source>
</evidence>
<dbReference type="GO" id="GO:0034703">
    <property type="term" value="C:cation channel complex"/>
    <property type="evidence" value="ECO:0007669"/>
    <property type="project" value="EnsemblMetazoa"/>
</dbReference>
<dbReference type="STRING" id="7222.B4JYR9"/>
<dbReference type="Pfam" id="PF00520">
    <property type="entry name" value="Ion_trans"/>
    <property type="match status" value="1"/>
</dbReference>
<feature type="compositionally biased region" description="Basic and acidic residues" evidence="8">
    <location>
        <begin position="326"/>
        <end position="343"/>
    </location>
</feature>
<evidence type="ECO:0000256" key="9">
    <source>
        <dbReference type="SAM" id="Phobius"/>
    </source>
</evidence>
<reference evidence="11 12" key="1">
    <citation type="journal article" date="2007" name="Nature">
        <title>Evolution of genes and genomes on the Drosophila phylogeny.</title>
        <authorList>
            <consortium name="Drosophila 12 Genomes Consortium"/>
            <person name="Clark A.G."/>
            <person name="Eisen M.B."/>
            <person name="Smith D.R."/>
            <person name="Bergman C.M."/>
            <person name="Oliver B."/>
            <person name="Markow T.A."/>
            <person name="Kaufman T.C."/>
            <person name="Kellis M."/>
            <person name="Gelbart W."/>
            <person name="Iyer V.N."/>
            <person name="Pollard D.A."/>
            <person name="Sackton T.B."/>
            <person name="Larracuente A.M."/>
            <person name="Singh N.D."/>
            <person name="Abad J.P."/>
            <person name="Abt D.N."/>
            <person name="Adryan B."/>
            <person name="Aguade M."/>
            <person name="Akashi H."/>
            <person name="Anderson W.W."/>
            <person name="Aquadro C.F."/>
            <person name="Ardell D.H."/>
            <person name="Arguello R."/>
            <person name="Artieri C.G."/>
            <person name="Barbash D.A."/>
            <person name="Barker D."/>
            <person name="Barsanti P."/>
            <person name="Batterham P."/>
            <person name="Batzoglou S."/>
            <person name="Begun D."/>
            <person name="Bhutkar A."/>
            <person name="Blanco E."/>
            <person name="Bosak S.A."/>
            <person name="Bradley R.K."/>
            <person name="Brand A.D."/>
            <person name="Brent M.R."/>
            <person name="Brooks A.N."/>
            <person name="Brown R.H."/>
            <person name="Butlin R.K."/>
            <person name="Caggese C."/>
            <person name="Calvi B.R."/>
            <person name="Bernardo de Carvalho A."/>
            <person name="Caspi A."/>
            <person name="Castrezana S."/>
            <person name="Celniker S.E."/>
            <person name="Chang J.L."/>
            <person name="Chapple C."/>
            <person name="Chatterji S."/>
            <person name="Chinwalla A."/>
            <person name="Civetta A."/>
            <person name="Clifton S.W."/>
            <person name="Comeron J.M."/>
            <person name="Costello J.C."/>
            <person name="Coyne J.A."/>
            <person name="Daub J."/>
            <person name="David R.G."/>
            <person name="Delcher A.L."/>
            <person name="Delehaunty K."/>
            <person name="Do C.B."/>
            <person name="Ebling H."/>
            <person name="Edwards K."/>
            <person name="Eickbush T."/>
            <person name="Evans J.D."/>
            <person name="Filipski A."/>
            <person name="Findeiss S."/>
            <person name="Freyhult E."/>
            <person name="Fulton L."/>
            <person name="Fulton R."/>
            <person name="Garcia A.C."/>
            <person name="Gardiner A."/>
            <person name="Garfield D.A."/>
            <person name="Garvin B.E."/>
            <person name="Gibson G."/>
            <person name="Gilbert D."/>
            <person name="Gnerre S."/>
            <person name="Godfrey J."/>
            <person name="Good R."/>
            <person name="Gotea V."/>
            <person name="Gravely B."/>
            <person name="Greenberg A.J."/>
            <person name="Griffiths-Jones S."/>
            <person name="Gross S."/>
            <person name="Guigo R."/>
            <person name="Gustafson E.A."/>
            <person name="Haerty W."/>
            <person name="Hahn M.W."/>
            <person name="Halligan D.L."/>
            <person name="Halpern A.L."/>
            <person name="Halter G.M."/>
            <person name="Han M.V."/>
            <person name="Heger A."/>
            <person name="Hillier L."/>
            <person name="Hinrichs A.S."/>
            <person name="Holmes I."/>
            <person name="Hoskins R.A."/>
            <person name="Hubisz M.J."/>
            <person name="Hultmark D."/>
            <person name="Huntley M.A."/>
            <person name="Jaffe D.B."/>
            <person name="Jagadeeshan S."/>
            <person name="Jeck W.R."/>
            <person name="Johnson J."/>
            <person name="Jones C.D."/>
            <person name="Jordan W.C."/>
            <person name="Karpen G.H."/>
            <person name="Kataoka E."/>
            <person name="Keightley P.D."/>
            <person name="Kheradpour P."/>
            <person name="Kirkness E.F."/>
            <person name="Koerich L.B."/>
            <person name="Kristiansen K."/>
            <person name="Kudrna D."/>
            <person name="Kulathinal R.J."/>
            <person name="Kumar S."/>
            <person name="Kwok R."/>
            <person name="Lander E."/>
            <person name="Langley C.H."/>
            <person name="Lapoint R."/>
            <person name="Lazzaro B.P."/>
            <person name="Lee S.J."/>
            <person name="Levesque L."/>
            <person name="Li R."/>
            <person name="Lin C.F."/>
            <person name="Lin M.F."/>
            <person name="Lindblad-Toh K."/>
            <person name="Llopart A."/>
            <person name="Long M."/>
            <person name="Low L."/>
            <person name="Lozovsky E."/>
            <person name="Lu J."/>
            <person name="Luo M."/>
            <person name="Machado C.A."/>
            <person name="Makalowski W."/>
            <person name="Marzo M."/>
            <person name="Matsuda M."/>
            <person name="Matzkin L."/>
            <person name="McAllister B."/>
            <person name="McBride C.S."/>
            <person name="McKernan B."/>
            <person name="McKernan K."/>
            <person name="Mendez-Lago M."/>
            <person name="Minx P."/>
            <person name="Mollenhauer M.U."/>
            <person name="Montooth K."/>
            <person name="Mount S.M."/>
            <person name="Mu X."/>
            <person name="Myers E."/>
            <person name="Negre B."/>
            <person name="Newfeld S."/>
            <person name="Nielsen R."/>
            <person name="Noor M.A."/>
            <person name="O'Grady P."/>
            <person name="Pachter L."/>
            <person name="Papaceit M."/>
            <person name="Parisi M.J."/>
            <person name="Parisi M."/>
            <person name="Parts L."/>
            <person name="Pedersen J.S."/>
            <person name="Pesole G."/>
            <person name="Phillippy A.M."/>
            <person name="Ponting C.P."/>
            <person name="Pop M."/>
            <person name="Porcelli D."/>
            <person name="Powell J.R."/>
            <person name="Prohaska S."/>
            <person name="Pruitt K."/>
            <person name="Puig M."/>
            <person name="Quesneville H."/>
            <person name="Ram K.R."/>
            <person name="Rand D."/>
            <person name="Rasmussen M.D."/>
            <person name="Reed L.K."/>
            <person name="Reenan R."/>
            <person name="Reily A."/>
            <person name="Remington K.A."/>
            <person name="Rieger T.T."/>
            <person name="Ritchie M.G."/>
            <person name="Robin C."/>
            <person name="Rogers Y.H."/>
            <person name="Rohde C."/>
            <person name="Rozas J."/>
            <person name="Rubenfield M.J."/>
            <person name="Ruiz A."/>
            <person name="Russo S."/>
            <person name="Salzberg S.L."/>
            <person name="Sanchez-Gracia A."/>
            <person name="Saranga D.J."/>
            <person name="Sato H."/>
            <person name="Schaeffer S.W."/>
            <person name="Schatz M.C."/>
            <person name="Schlenke T."/>
            <person name="Schwartz R."/>
            <person name="Segarra C."/>
            <person name="Singh R.S."/>
            <person name="Sirot L."/>
            <person name="Sirota M."/>
            <person name="Sisneros N.B."/>
            <person name="Smith C.D."/>
            <person name="Smith T.F."/>
            <person name="Spieth J."/>
            <person name="Stage D.E."/>
            <person name="Stark A."/>
            <person name="Stephan W."/>
            <person name="Strausberg R.L."/>
            <person name="Strempel S."/>
            <person name="Sturgill D."/>
            <person name="Sutton G."/>
            <person name="Sutton G.G."/>
            <person name="Tao W."/>
            <person name="Teichmann S."/>
            <person name="Tobari Y.N."/>
            <person name="Tomimura Y."/>
            <person name="Tsolas J.M."/>
            <person name="Valente V.L."/>
            <person name="Venter E."/>
            <person name="Venter J.C."/>
            <person name="Vicario S."/>
            <person name="Vieira F.G."/>
            <person name="Vilella A.J."/>
            <person name="Villasante A."/>
            <person name="Walenz B."/>
            <person name="Wang J."/>
            <person name="Wasserman M."/>
            <person name="Watts T."/>
            <person name="Wilson D."/>
            <person name="Wilson R.K."/>
            <person name="Wing R.A."/>
            <person name="Wolfner M.F."/>
            <person name="Wong A."/>
            <person name="Wong G.K."/>
            <person name="Wu C.I."/>
            <person name="Wu G."/>
            <person name="Yamamoto D."/>
            <person name="Yang H.P."/>
            <person name="Yang S.P."/>
            <person name="Yorke J.A."/>
            <person name="Yoshida K."/>
            <person name="Zdobnov E."/>
            <person name="Zhang P."/>
            <person name="Zhang Y."/>
            <person name="Zimin A.V."/>
            <person name="Baldwin J."/>
            <person name="Abdouelleil A."/>
            <person name="Abdulkadir J."/>
            <person name="Abebe A."/>
            <person name="Abera B."/>
            <person name="Abreu J."/>
            <person name="Acer S.C."/>
            <person name="Aftuck L."/>
            <person name="Alexander A."/>
            <person name="An P."/>
            <person name="Anderson E."/>
            <person name="Anderson S."/>
            <person name="Arachi H."/>
            <person name="Azer M."/>
            <person name="Bachantsang P."/>
            <person name="Barry A."/>
            <person name="Bayul T."/>
            <person name="Berlin A."/>
            <person name="Bessette D."/>
            <person name="Bloom T."/>
            <person name="Blye J."/>
            <person name="Boguslavskiy L."/>
            <person name="Bonnet C."/>
            <person name="Boukhgalter B."/>
            <person name="Bourzgui I."/>
            <person name="Brown A."/>
            <person name="Cahill P."/>
            <person name="Channer S."/>
            <person name="Cheshatsang Y."/>
            <person name="Chuda L."/>
            <person name="Citroen M."/>
            <person name="Collymore A."/>
            <person name="Cooke P."/>
            <person name="Costello M."/>
            <person name="D'Aco K."/>
            <person name="Daza R."/>
            <person name="De Haan G."/>
            <person name="DeGray S."/>
            <person name="DeMaso C."/>
            <person name="Dhargay N."/>
            <person name="Dooley K."/>
            <person name="Dooley E."/>
            <person name="Doricent M."/>
            <person name="Dorje P."/>
            <person name="Dorjee K."/>
            <person name="Dupes A."/>
            <person name="Elong R."/>
            <person name="Falk J."/>
            <person name="Farina A."/>
            <person name="Faro S."/>
            <person name="Ferguson D."/>
            <person name="Fisher S."/>
            <person name="Foley C.D."/>
            <person name="Franke A."/>
            <person name="Friedrich D."/>
            <person name="Gadbois L."/>
            <person name="Gearin G."/>
            <person name="Gearin C.R."/>
            <person name="Giannoukos G."/>
            <person name="Goode T."/>
            <person name="Graham J."/>
            <person name="Grandbois E."/>
            <person name="Grewal S."/>
            <person name="Gyaltsen K."/>
            <person name="Hafez N."/>
            <person name="Hagos B."/>
            <person name="Hall J."/>
            <person name="Henson C."/>
            <person name="Hollinger A."/>
            <person name="Honan T."/>
            <person name="Huard M.D."/>
            <person name="Hughes L."/>
            <person name="Hurhula B."/>
            <person name="Husby M.E."/>
            <person name="Kamat A."/>
            <person name="Kanga B."/>
            <person name="Kashin S."/>
            <person name="Khazanovich D."/>
            <person name="Kisner P."/>
            <person name="Lance K."/>
            <person name="Lara M."/>
            <person name="Lee W."/>
            <person name="Lennon N."/>
            <person name="Letendre F."/>
            <person name="LeVine R."/>
            <person name="Lipovsky A."/>
            <person name="Liu X."/>
            <person name="Liu J."/>
            <person name="Liu S."/>
            <person name="Lokyitsang T."/>
            <person name="Lokyitsang Y."/>
            <person name="Lubonja R."/>
            <person name="Lui A."/>
            <person name="MacDonald P."/>
            <person name="Magnisalis V."/>
            <person name="Maru K."/>
            <person name="Matthews C."/>
            <person name="McCusker W."/>
            <person name="McDonough S."/>
            <person name="Mehta T."/>
            <person name="Meldrim J."/>
            <person name="Meneus L."/>
            <person name="Mihai O."/>
            <person name="Mihalev A."/>
            <person name="Mihova T."/>
            <person name="Mittelman R."/>
            <person name="Mlenga V."/>
            <person name="Montmayeur A."/>
            <person name="Mulrain L."/>
            <person name="Navidi A."/>
            <person name="Naylor J."/>
            <person name="Negash T."/>
            <person name="Nguyen T."/>
            <person name="Nguyen N."/>
            <person name="Nicol R."/>
            <person name="Norbu C."/>
            <person name="Norbu N."/>
            <person name="Novod N."/>
            <person name="O'Neill B."/>
            <person name="Osman S."/>
            <person name="Markiewicz E."/>
            <person name="Oyono O.L."/>
            <person name="Patti C."/>
            <person name="Phunkhang P."/>
            <person name="Pierre F."/>
            <person name="Priest M."/>
            <person name="Raghuraman S."/>
            <person name="Rege F."/>
            <person name="Reyes R."/>
            <person name="Rise C."/>
            <person name="Rogov P."/>
            <person name="Ross K."/>
            <person name="Ryan E."/>
            <person name="Settipalli S."/>
            <person name="Shea T."/>
            <person name="Sherpa N."/>
            <person name="Shi L."/>
            <person name="Shih D."/>
            <person name="Sparrow T."/>
            <person name="Spaulding J."/>
            <person name="Stalker J."/>
            <person name="Stange-Thomann N."/>
            <person name="Stavropoulos S."/>
            <person name="Stone C."/>
            <person name="Strader C."/>
            <person name="Tesfaye S."/>
            <person name="Thomson T."/>
            <person name="Thoulutsang Y."/>
            <person name="Thoulutsang D."/>
            <person name="Topham K."/>
            <person name="Topping I."/>
            <person name="Tsamla T."/>
            <person name="Vassiliev H."/>
            <person name="Vo A."/>
            <person name="Wangchuk T."/>
            <person name="Wangdi T."/>
            <person name="Weiand M."/>
            <person name="Wilkinson J."/>
            <person name="Wilson A."/>
            <person name="Yadav S."/>
            <person name="Young G."/>
            <person name="Yu Q."/>
            <person name="Zembek L."/>
            <person name="Zhong D."/>
            <person name="Zimmer A."/>
            <person name="Zwirko Z."/>
            <person name="Jaffe D.B."/>
            <person name="Alvarez P."/>
            <person name="Brockman W."/>
            <person name="Butler J."/>
            <person name="Chin C."/>
            <person name="Gnerre S."/>
            <person name="Grabherr M."/>
            <person name="Kleber M."/>
            <person name="Mauceli E."/>
            <person name="MacCallum I."/>
        </authorList>
    </citation>
    <scope>NUCLEOTIDE SEQUENCE [LARGE SCALE GENOMIC DNA]</scope>
    <source>
        <strain evidence="12">Tucson 15287-2541.00</strain>
    </source>
</reference>
<keyword evidence="7" id="KW-0407">Ion channel</keyword>
<dbReference type="GO" id="GO:0007005">
    <property type="term" value="P:mitochondrion organization"/>
    <property type="evidence" value="ECO:0007669"/>
    <property type="project" value="EnsemblMetazoa"/>
</dbReference>
<dbReference type="EMBL" id="CH916377">
    <property type="protein sequence ID" value="EDV90831.1"/>
    <property type="molecule type" value="Genomic_DNA"/>
</dbReference>
<sequence length="418" mass="48718">MKYILAPDSDGAKFMRKPFVKFITHSCSYMFFLMLLGAASLRVVQITFELLAFPWMLTMLEDWRKHERGSLPGPIELAIIMYIAALIFEELKTLYSDGLFEYITDLWNIVDYISNMFYVTWILCRATAWVIVHSKKLPNSAGGGASMMAAAALRASVKNVDEKANGADKKDDKKPMDDKNKKEQQTTRSRLMIRSQIPSHLLRTNQANKNPPRQPASHQLLESPAKQPNPAMQQSQAMQRNLMHLHHPASQRMASRRQRQSQMKRLNRKRLPRRRRQPKVWQPSHQRQVESLPRVRRLQLLQMPSRTLPRPQQQTKHPMARRRLTRPSEEPRRPVIKKPDRSRRATTRRRMPMENRLSPSQQRERRPSLVMPNPVTKKRTIRNQVMIRNPHPLSQSTRWVKAAPRRVAIAANRPSLAA</sequence>
<dbReference type="GO" id="GO:0015279">
    <property type="term" value="F:store-operated calcium channel activity"/>
    <property type="evidence" value="ECO:0007669"/>
    <property type="project" value="TreeGrafter"/>
</dbReference>
<dbReference type="eggNOG" id="KOG3609">
    <property type="taxonomic scope" value="Eukaryota"/>
</dbReference>
<keyword evidence="5" id="KW-0406">Ion transport</keyword>
<dbReference type="InterPro" id="IPR002153">
    <property type="entry name" value="TRPC_channel"/>
</dbReference>
<dbReference type="HOGENOM" id="CLU_657680_0_0_1"/>
<evidence type="ECO:0000313" key="12">
    <source>
        <dbReference type="Proteomes" id="UP000001070"/>
    </source>
</evidence>
<dbReference type="GO" id="GO:0050908">
    <property type="term" value="P:detection of light stimulus involved in visual perception"/>
    <property type="evidence" value="ECO:0007669"/>
    <property type="project" value="EnsemblMetazoa"/>
</dbReference>
<accession>B4JYR9</accession>
<dbReference type="GO" id="GO:0001895">
    <property type="term" value="P:retina homeostasis"/>
    <property type="evidence" value="ECO:0007669"/>
    <property type="project" value="EnsemblMetazoa"/>
</dbReference>
<evidence type="ECO:0000256" key="6">
    <source>
        <dbReference type="ARBA" id="ARBA00023136"/>
    </source>
</evidence>
<dbReference type="PANTHER" id="PTHR10117">
    <property type="entry name" value="TRANSIENT RECEPTOR POTENTIAL CHANNEL"/>
    <property type="match status" value="1"/>
</dbReference>
<dbReference type="Proteomes" id="UP000001070">
    <property type="component" value="Unassembled WGS sequence"/>
</dbReference>
<evidence type="ECO:0000256" key="3">
    <source>
        <dbReference type="ARBA" id="ARBA00022692"/>
    </source>
</evidence>
<feature type="compositionally biased region" description="Basic and acidic residues" evidence="8">
    <location>
        <begin position="159"/>
        <end position="185"/>
    </location>
</feature>
<keyword evidence="4 9" id="KW-1133">Transmembrane helix</keyword>
<evidence type="ECO:0000259" key="10">
    <source>
        <dbReference type="Pfam" id="PF00520"/>
    </source>
</evidence>
<dbReference type="GO" id="GO:0016027">
    <property type="term" value="C:inaD signaling complex"/>
    <property type="evidence" value="ECO:0007669"/>
    <property type="project" value="EnsemblMetazoa"/>
</dbReference>
<evidence type="ECO:0000256" key="8">
    <source>
        <dbReference type="SAM" id="MobiDB-lite"/>
    </source>
</evidence>
<dbReference type="GO" id="GO:0046982">
    <property type="term" value="F:protein heterodimerization activity"/>
    <property type="evidence" value="ECO:0007669"/>
    <property type="project" value="EnsemblMetazoa"/>
</dbReference>
<feature type="compositionally biased region" description="Basic residues" evidence="8">
    <location>
        <begin position="265"/>
        <end position="278"/>
    </location>
</feature>
<dbReference type="GO" id="GO:0030265">
    <property type="term" value="P:phospholipase C-activating opsin-mediated signaling pathway"/>
    <property type="evidence" value="ECO:0007669"/>
    <property type="project" value="EnsemblMetazoa"/>
</dbReference>
<feature type="transmembrane region" description="Helical" evidence="9">
    <location>
        <begin position="29"/>
        <end position="57"/>
    </location>
</feature>
<evidence type="ECO:0000313" key="11">
    <source>
        <dbReference type="EMBL" id="EDV90831.1"/>
    </source>
</evidence>
<dbReference type="GO" id="GO:0035997">
    <property type="term" value="C:rhabdomere microvillus membrane"/>
    <property type="evidence" value="ECO:0007669"/>
    <property type="project" value="EnsemblMetazoa"/>
</dbReference>
<keyword evidence="2" id="KW-0813">Transport</keyword>